<dbReference type="PANTHER" id="PTHR43861:SF1">
    <property type="entry name" value="TRANS-ACONITATE 2-METHYLTRANSFERASE"/>
    <property type="match status" value="1"/>
</dbReference>
<reference evidence="4" key="1">
    <citation type="submission" date="2023-06" db="EMBL/GenBank/DDBJ databases">
        <title>Genome-scale phylogeny and comparative genomics of the fungal order Sordariales.</title>
        <authorList>
            <consortium name="Lawrence Berkeley National Laboratory"/>
            <person name="Hensen N."/>
            <person name="Bonometti L."/>
            <person name="Westerberg I."/>
            <person name="Brannstrom I.O."/>
            <person name="Guillou S."/>
            <person name="Cros-Aarteil S."/>
            <person name="Calhoun S."/>
            <person name="Haridas S."/>
            <person name="Kuo A."/>
            <person name="Mondo S."/>
            <person name="Pangilinan J."/>
            <person name="Riley R."/>
            <person name="Labutti K."/>
            <person name="Andreopoulos B."/>
            <person name="Lipzen A."/>
            <person name="Chen C."/>
            <person name="Yanf M."/>
            <person name="Daum C."/>
            <person name="Ng V."/>
            <person name="Clum A."/>
            <person name="Steindorff A."/>
            <person name="Ohm R."/>
            <person name="Martin F."/>
            <person name="Silar P."/>
            <person name="Natvig D."/>
            <person name="Lalanne C."/>
            <person name="Gautier V."/>
            <person name="Ament-Velasquez S.L."/>
            <person name="Kruys A."/>
            <person name="Hutchinson M.I."/>
            <person name="Powell A.J."/>
            <person name="Barry K."/>
            <person name="Miller A.N."/>
            <person name="Grigoriev I.V."/>
            <person name="Debuchy R."/>
            <person name="Gladieux P."/>
            <person name="Thoren M.H."/>
            <person name="Johannesson H."/>
        </authorList>
    </citation>
    <scope>NUCLEOTIDE SEQUENCE</scope>
    <source>
        <strain evidence="4">CBS 540.89</strain>
    </source>
</reference>
<dbReference type="CDD" id="cd02440">
    <property type="entry name" value="AdoMet_MTases"/>
    <property type="match status" value="1"/>
</dbReference>
<comment type="caution">
    <text evidence="4">The sequence shown here is derived from an EMBL/GenBank/DDBJ whole genome shotgun (WGS) entry which is preliminary data.</text>
</comment>
<dbReference type="Proteomes" id="UP001172159">
    <property type="component" value="Unassembled WGS sequence"/>
</dbReference>
<evidence type="ECO:0000259" key="3">
    <source>
        <dbReference type="Pfam" id="PF13649"/>
    </source>
</evidence>
<dbReference type="Gene3D" id="3.40.50.150">
    <property type="entry name" value="Vaccinia Virus protein VP39"/>
    <property type="match status" value="1"/>
</dbReference>
<dbReference type="PANTHER" id="PTHR43861">
    <property type="entry name" value="TRANS-ACONITATE 2-METHYLTRANSFERASE-RELATED"/>
    <property type="match status" value="1"/>
</dbReference>
<keyword evidence="1 4" id="KW-0489">Methyltransferase</keyword>
<dbReference type="GO" id="GO:0032259">
    <property type="term" value="P:methylation"/>
    <property type="evidence" value="ECO:0007669"/>
    <property type="project" value="UniProtKB-KW"/>
</dbReference>
<organism evidence="4 5">
    <name type="scientific">Apiosordaria backusii</name>
    <dbReference type="NCBI Taxonomy" id="314023"/>
    <lineage>
        <taxon>Eukaryota</taxon>
        <taxon>Fungi</taxon>
        <taxon>Dikarya</taxon>
        <taxon>Ascomycota</taxon>
        <taxon>Pezizomycotina</taxon>
        <taxon>Sordariomycetes</taxon>
        <taxon>Sordariomycetidae</taxon>
        <taxon>Sordariales</taxon>
        <taxon>Lasiosphaeriaceae</taxon>
        <taxon>Apiosordaria</taxon>
    </lineage>
</organism>
<dbReference type="Pfam" id="PF13649">
    <property type="entry name" value="Methyltransf_25"/>
    <property type="match status" value="1"/>
</dbReference>
<proteinExistence type="predicted"/>
<evidence type="ECO:0000256" key="2">
    <source>
        <dbReference type="ARBA" id="ARBA00022679"/>
    </source>
</evidence>
<gene>
    <name evidence="4" type="ORF">B0T21DRAFT_378938</name>
</gene>
<keyword evidence="2" id="KW-0808">Transferase</keyword>
<dbReference type="Gene3D" id="1.10.150.290">
    <property type="entry name" value="S-adenosyl-L-methionine-dependent methyltransferases"/>
    <property type="match status" value="1"/>
</dbReference>
<dbReference type="AlphaFoldDB" id="A0AA39ZPR4"/>
<dbReference type="InterPro" id="IPR023149">
    <property type="entry name" value="Trans_acon_MeTrfase_C"/>
</dbReference>
<dbReference type="SUPFAM" id="SSF53335">
    <property type="entry name" value="S-adenosyl-L-methionine-dependent methyltransferases"/>
    <property type="match status" value="1"/>
</dbReference>
<dbReference type="EMBL" id="JAUKTV010000028">
    <property type="protein sequence ID" value="KAK0701429.1"/>
    <property type="molecule type" value="Genomic_DNA"/>
</dbReference>
<evidence type="ECO:0000313" key="5">
    <source>
        <dbReference type="Proteomes" id="UP001172159"/>
    </source>
</evidence>
<dbReference type="InterPro" id="IPR041698">
    <property type="entry name" value="Methyltransf_25"/>
</dbReference>
<accession>A0AA39ZPR4</accession>
<evidence type="ECO:0000256" key="1">
    <source>
        <dbReference type="ARBA" id="ARBA00022603"/>
    </source>
</evidence>
<protein>
    <submittedName>
        <fullName evidence="4">S-adenosyl-L-methionine-dependent methyltransferase</fullName>
    </submittedName>
</protein>
<sequence>MVAIARITTFAKATRLAPCLPTTKTMATIATTTNKPDWSPEKYLRFEAPRGRPLNDLITFLSRSGVSQPQRIIDLGCGPGNSTIALKKQWPGAQITGVELSPAMVASAKENNSGEGIDYQAGDVKEYVAPPETDLIFSNAVFQWLPSHERIPTIVQHVQRLKPGGVLAFQVPDNFAEPSHRLMRDTAYHSRGPWAKYFMGEDSDKKPDRDPIEPVGTWYNSLKPHCESVEIWHTTYHHILEGHEAIVRWFESTGLKPYLDLLDGDEAARKAFVEQYLKGLEREYPALADGKVVLSFPRLFVVGFR</sequence>
<name>A0AA39ZPR4_9PEZI</name>
<keyword evidence="5" id="KW-1185">Reference proteome</keyword>
<dbReference type="InterPro" id="IPR029063">
    <property type="entry name" value="SAM-dependent_MTases_sf"/>
</dbReference>
<evidence type="ECO:0000313" key="4">
    <source>
        <dbReference type="EMBL" id="KAK0701429.1"/>
    </source>
</evidence>
<feature type="domain" description="Methyltransferase" evidence="3">
    <location>
        <begin position="72"/>
        <end position="165"/>
    </location>
</feature>
<dbReference type="GO" id="GO:0030798">
    <property type="term" value="F:trans-aconitate 2-methyltransferase activity"/>
    <property type="evidence" value="ECO:0007669"/>
    <property type="project" value="InterPro"/>
</dbReference>